<name>A0A6M8BDM7_9CYAN</name>
<dbReference type="AlphaFoldDB" id="A0A6M8BDM7"/>
<dbReference type="RefSeq" id="WP_172353228.1">
    <property type="nucleotide sequence ID" value="NZ_CP053661.1"/>
</dbReference>
<reference evidence="1 2" key="1">
    <citation type="submission" date="2020-05" db="EMBL/GenBank/DDBJ databases">
        <title>Complete genome sequence of of a novel Thermoleptolyngbya strain isolated from hot springs of Ganzi, Sichuan China.</title>
        <authorList>
            <person name="Tang J."/>
            <person name="Daroch M."/>
            <person name="Li L."/>
            <person name="Waleron K."/>
            <person name="Waleron M."/>
            <person name="Waleron M."/>
        </authorList>
    </citation>
    <scope>NUCLEOTIDE SEQUENCE [LARGE SCALE GENOMIC DNA]</scope>
    <source>
        <strain evidence="1 2">PKUAC-SCTA183</strain>
    </source>
</reference>
<protein>
    <submittedName>
        <fullName evidence="1">Methionine synthase</fullName>
    </submittedName>
</protein>
<accession>A0A6M8BDM7</accession>
<dbReference type="Proteomes" id="UP000505210">
    <property type="component" value="Chromosome"/>
</dbReference>
<organism evidence="1 2">
    <name type="scientific">Thermoleptolyngbya sichuanensis A183</name>
    <dbReference type="NCBI Taxonomy" id="2737172"/>
    <lineage>
        <taxon>Bacteria</taxon>
        <taxon>Bacillati</taxon>
        <taxon>Cyanobacteriota</taxon>
        <taxon>Cyanophyceae</taxon>
        <taxon>Oculatellales</taxon>
        <taxon>Oculatellaceae</taxon>
        <taxon>Thermoleptolyngbya</taxon>
        <taxon>Thermoleptolyngbya sichuanensis</taxon>
    </lineage>
</organism>
<dbReference type="Gene3D" id="3.90.550.10">
    <property type="entry name" value="Spore Coat Polysaccharide Biosynthesis Protein SpsA, Chain A"/>
    <property type="match status" value="1"/>
</dbReference>
<dbReference type="InterPro" id="IPR029044">
    <property type="entry name" value="Nucleotide-diphossugar_trans"/>
</dbReference>
<dbReference type="EMBL" id="CP053661">
    <property type="protein sequence ID" value="QKD80795.1"/>
    <property type="molecule type" value="Genomic_DNA"/>
</dbReference>
<gene>
    <name evidence="1" type="ORF">HPC62_00155</name>
</gene>
<keyword evidence="2" id="KW-1185">Reference proteome</keyword>
<evidence type="ECO:0000313" key="2">
    <source>
        <dbReference type="Proteomes" id="UP000505210"/>
    </source>
</evidence>
<dbReference type="SUPFAM" id="SSF53448">
    <property type="entry name" value="Nucleotide-diphospho-sugar transferases"/>
    <property type="match status" value="1"/>
</dbReference>
<dbReference type="InterPro" id="IPR054619">
    <property type="entry name" value="Npun_R2821-like"/>
</dbReference>
<dbReference type="KEGG" id="theu:HPC62_00155"/>
<dbReference type="NCBIfam" id="NF045582">
    <property type="entry name" value="Npun_R2823_gen"/>
    <property type="match status" value="1"/>
</dbReference>
<proteinExistence type="predicted"/>
<evidence type="ECO:0000313" key="1">
    <source>
        <dbReference type="EMBL" id="QKD80795.1"/>
    </source>
</evidence>
<sequence>MNKPKEQDQDHQDQVYILGNDRVLDQAIALLNSIRLYDPETPVVLIPYNDKYKEAAAVLGDRFGVTLFPDLTILEWLDATIEETFGSDFFTRPQQFRKQAAWFGKPGRFLYIDTDIVVFERIIAVLEHLQTYDFICCDYQHRGGIQNVFTPAILEAPGFSESVLAEIFNCGFWGSKTGLISASDLEAVFAECAAHPDYFDFSQKTSDQPIINYLVLKQISNRFNLVHRSGGAPGNWAGSKFRQRDWRLFDPNMNQPLQYLHWAGFRLQPGCPYWALWQHYRDLNDWNESKLRSPRSPKFRFRLPWQS</sequence>